<dbReference type="SUPFAM" id="SSF54001">
    <property type="entry name" value="Cysteine proteinases"/>
    <property type="match status" value="1"/>
</dbReference>
<dbReference type="Proteomes" id="UP000595140">
    <property type="component" value="Unassembled WGS sequence"/>
</dbReference>
<dbReference type="EMBL" id="OOIL02006606">
    <property type="protein sequence ID" value="VFQ98549.1"/>
    <property type="molecule type" value="Genomic_DNA"/>
</dbReference>
<protein>
    <recommendedName>
        <fullName evidence="3">Ubiquitin-like protease family profile domain-containing protein</fullName>
    </recommendedName>
</protein>
<organism evidence="1 2">
    <name type="scientific">Cuscuta campestris</name>
    <dbReference type="NCBI Taxonomy" id="132261"/>
    <lineage>
        <taxon>Eukaryota</taxon>
        <taxon>Viridiplantae</taxon>
        <taxon>Streptophyta</taxon>
        <taxon>Embryophyta</taxon>
        <taxon>Tracheophyta</taxon>
        <taxon>Spermatophyta</taxon>
        <taxon>Magnoliopsida</taxon>
        <taxon>eudicotyledons</taxon>
        <taxon>Gunneridae</taxon>
        <taxon>Pentapetalae</taxon>
        <taxon>asterids</taxon>
        <taxon>lamiids</taxon>
        <taxon>Solanales</taxon>
        <taxon>Convolvulaceae</taxon>
        <taxon>Cuscuteae</taxon>
        <taxon>Cuscuta</taxon>
        <taxon>Cuscuta subgen. Grammica</taxon>
        <taxon>Cuscuta sect. Cleistogrammica</taxon>
    </lineage>
</organism>
<evidence type="ECO:0000313" key="1">
    <source>
        <dbReference type="EMBL" id="VFQ98549.1"/>
    </source>
</evidence>
<dbReference type="OrthoDB" id="1680482at2759"/>
<reference evidence="1 2" key="1">
    <citation type="submission" date="2018-04" db="EMBL/GenBank/DDBJ databases">
        <authorList>
            <person name="Vogel A."/>
        </authorList>
    </citation>
    <scope>NUCLEOTIDE SEQUENCE [LARGE SCALE GENOMIC DNA]</scope>
</reference>
<evidence type="ECO:0008006" key="3">
    <source>
        <dbReference type="Google" id="ProtNLM"/>
    </source>
</evidence>
<dbReference type="AlphaFoldDB" id="A0A484NC99"/>
<accession>A0A484NC99</accession>
<dbReference type="Gene3D" id="3.40.395.10">
    <property type="entry name" value="Adenoviral Proteinase, Chain A"/>
    <property type="match status" value="1"/>
</dbReference>
<proteinExistence type="predicted"/>
<evidence type="ECO:0000313" key="2">
    <source>
        <dbReference type="Proteomes" id="UP000595140"/>
    </source>
</evidence>
<gene>
    <name evidence="1" type="ORF">CCAM_LOCUS40325</name>
</gene>
<sequence length="138" mass="15746">MDINQKLFLPSLQMFLPKLMDKLGVCEGREEGSIGDGVLAIEAGSCFHQKNDGSRCGMFVVKMVEFLMIGHNVRDMDDHKIAAYRKKMTTELLAYFAMLELWTEFPLKAVVVQLWFSDYYASIIDKFGYISLFVVVLS</sequence>
<keyword evidence="2" id="KW-1185">Reference proteome</keyword>
<dbReference type="InterPro" id="IPR038765">
    <property type="entry name" value="Papain-like_cys_pep_sf"/>
</dbReference>
<name>A0A484NC99_9ASTE</name>